<dbReference type="Gene3D" id="1.10.10.10">
    <property type="entry name" value="Winged helix-like DNA-binding domain superfamily/Winged helix DNA-binding domain"/>
    <property type="match status" value="1"/>
</dbReference>
<evidence type="ECO:0000313" key="7">
    <source>
        <dbReference type="Proteomes" id="UP000018780"/>
    </source>
</evidence>
<dbReference type="SUPFAM" id="SSF53850">
    <property type="entry name" value="Periplasmic binding protein-like II"/>
    <property type="match status" value="1"/>
</dbReference>
<dbReference type="Pfam" id="PF03466">
    <property type="entry name" value="LysR_substrate"/>
    <property type="match status" value="1"/>
</dbReference>
<dbReference type="Gene3D" id="3.40.190.10">
    <property type="entry name" value="Periplasmic binding protein-like II"/>
    <property type="match status" value="2"/>
</dbReference>
<dbReference type="GO" id="GO:0003677">
    <property type="term" value="F:DNA binding"/>
    <property type="evidence" value="ECO:0007669"/>
    <property type="project" value="UniProtKB-KW"/>
</dbReference>
<organism evidence="6 7">
    <name type="scientific">Leisingera methylohalidivorans DSM 14336</name>
    <dbReference type="NCBI Taxonomy" id="999552"/>
    <lineage>
        <taxon>Bacteria</taxon>
        <taxon>Pseudomonadati</taxon>
        <taxon>Pseudomonadota</taxon>
        <taxon>Alphaproteobacteria</taxon>
        <taxon>Rhodobacterales</taxon>
        <taxon>Roseobacteraceae</taxon>
        <taxon>Leisingera</taxon>
    </lineage>
</organism>
<dbReference type="InterPro" id="IPR000847">
    <property type="entry name" value="LysR_HTH_N"/>
</dbReference>
<proteinExistence type="inferred from homology"/>
<dbReference type="InterPro" id="IPR050950">
    <property type="entry name" value="HTH-type_LysR_regulators"/>
</dbReference>
<evidence type="ECO:0000256" key="1">
    <source>
        <dbReference type="ARBA" id="ARBA00009437"/>
    </source>
</evidence>
<dbReference type="Pfam" id="PF00126">
    <property type="entry name" value="HTH_1"/>
    <property type="match status" value="1"/>
</dbReference>
<feature type="domain" description="HTH lysR-type" evidence="5">
    <location>
        <begin position="3"/>
        <end position="61"/>
    </location>
</feature>
<dbReference type="PANTHER" id="PTHR30419:SF2">
    <property type="entry name" value="LYSR FAMILY TRANSCRIPTIONAL REGULATOR"/>
    <property type="match status" value="1"/>
</dbReference>
<dbReference type="STRING" id="999552.METH_04570"/>
<dbReference type="OrthoDB" id="3252676at2"/>
<keyword evidence="4" id="KW-0804">Transcription</keyword>
<dbReference type="KEGG" id="lmd:METH_04570"/>
<gene>
    <name evidence="6" type="ORF">METH_04570</name>
</gene>
<evidence type="ECO:0000313" key="6">
    <source>
        <dbReference type="EMBL" id="AHD00083.1"/>
    </source>
</evidence>
<dbReference type="Proteomes" id="UP000018780">
    <property type="component" value="Chromosome"/>
</dbReference>
<dbReference type="PATRIC" id="fig|999552.6.peg.910"/>
<dbReference type="PANTHER" id="PTHR30419">
    <property type="entry name" value="HTH-TYPE TRANSCRIPTIONAL REGULATOR YBHD"/>
    <property type="match status" value="1"/>
</dbReference>
<dbReference type="SUPFAM" id="SSF46785">
    <property type="entry name" value="Winged helix' DNA-binding domain"/>
    <property type="match status" value="1"/>
</dbReference>
<evidence type="ECO:0000256" key="4">
    <source>
        <dbReference type="ARBA" id="ARBA00023163"/>
    </source>
</evidence>
<dbReference type="InterPro" id="IPR005119">
    <property type="entry name" value="LysR_subst-bd"/>
</dbReference>
<dbReference type="EMBL" id="CP006773">
    <property type="protein sequence ID" value="AHD00083.1"/>
    <property type="molecule type" value="Genomic_DNA"/>
</dbReference>
<comment type="similarity">
    <text evidence="1">Belongs to the LysR transcriptional regulatory family.</text>
</comment>
<dbReference type="HOGENOM" id="CLU_039613_6_0_5"/>
<evidence type="ECO:0000256" key="2">
    <source>
        <dbReference type="ARBA" id="ARBA00023015"/>
    </source>
</evidence>
<keyword evidence="2" id="KW-0805">Transcription regulation</keyword>
<dbReference type="InterPro" id="IPR036388">
    <property type="entry name" value="WH-like_DNA-bd_sf"/>
</dbReference>
<dbReference type="InterPro" id="IPR036390">
    <property type="entry name" value="WH_DNA-bd_sf"/>
</dbReference>
<keyword evidence="3" id="KW-0238">DNA-binding</keyword>
<dbReference type="GO" id="GO:0005829">
    <property type="term" value="C:cytosol"/>
    <property type="evidence" value="ECO:0007669"/>
    <property type="project" value="TreeGrafter"/>
</dbReference>
<accession>V9VPX9</accession>
<protein>
    <submittedName>
        <fullName evidence="6">LysR family transcriptional regulator</fullName>
    </submittedName>
</protein>
<evidence type="ECO:0000256" key="3">
    <source>
        <dbReference type="ARBA" id="ARBA00023125"/>
    </source>
</evidence>
<dbReference type="AlphaFoldDB" id="V9VPX9"/>
<name>V9VPX9_9RHOB</name>
<dbReference type="GO" id="GO:0003700">
    <property type="term" value="F:DNA-binding transcription factor activity"/>
    <property type="evidence" value="ECO:0007669"/>
    <property type="project" value="InterPro"/>
</dbReference>
<keyword evidence="7" id="KW-1185">Reference proteome</keyword>
<reference evidence="6 7" key="1">
    <citation type="submission" date="2013-09" db="EMBL/GenBank/DDBJ databases">
        <authorList>
            <consortium name="DOE Joint Genome Institute"/>
            <person name="Klenk H.-P."/>
            <person name="Huntemann M."/>
            <person name="Han J."/>
            <person name="Chen A."/>
            <person name="Kyrpides N."/>
            <person name="Mavromatis K."/>
            <person name="Markowitz V."/>
            <person name="Palaniappan K."/>
            <person name="Ivanova N."/>
            <person name="Schaumberg A."/>
            <person name="Pati A."/>
            <person name="Liolios K."/>
            <person name="Nordberg H.P."/>
            <person name="Cantor M.N."/>
            <person name="Hua S.X."/>
            <person name="Woyke T."/>
        </authorList>
    </citation>
    <scope>NUCLEOTIDE SEQUENCE [LARGE SCALE GENOMIC DNA]</scope>
    <source>
        <strain evidence="6 7">DSM 14336</strain>
    </source>
</reference>
<sequence length="299" mass="32829">MALKIEMLRAFCTVAQTGNLSEAANRLGRTQSAVSMTLKQMEDHLGKKLFEGERKNQLSPLGEQVFDLAQKQVRQFDQTVQSIEMAAEAIHGLIRIVSVPSVAALVFPPVLEHMTARYPGLKVELRDTDTQQVLDALAEGKADIGIASGYHPLNGVKAVPLFEDRFGLVCSAGHPLFQQDSPPSIADVTGAGFVRNALCDLIRNERFVEASSGADVTIHNTHSLITMVRTGKWVTVLPQTVARFMPETTAFRPIADLPDRREVYLYQRDRSRFAALSEECCAFIRACDLFSGLSNGLPG</sequence>
<evidence type="ECO:0000259" key="5">
    <source>
        <dbReference type="PROSITE" id="PS50931"/>
    </source>
</evidence>
<dbReference type="PROSITE" id="PS50931">
    <property type="entry name" value="HTH_LYSR"/>
    <property type="match status" value="1"/>
</dbReference>